<dbReference type="OrthoDB" id="7906998at2"/>
<name>A0A2G1QMF4_9HYPH</name>
<proteinExistence type="predicted"/>
<dbReference type="EMBL" id="PDVP01000007">
    <property type="protein sequence ID" value="PHP66654.1"/>
    <property type="molecule type" value="Genomic_DNA"/>
</dbReference>
<feature type="signal peptide" evidence="1">
    <location>
        <begin position="1"/>
        <end position="23"/>
    </location>
</feature>
<protein>
    <submittedName>
        <fullName evidence="2">Uncharacterized protein</fullName>
    </submittedName>
</protein>
<sequence length="131" mass="14746">MKSVFKFATGVFALVLLPCGAMAQSMSPMRAEVQSFTDSFAVRVYPANPYQHRIRIEVKVYDQHFNEIRDAVASPSVFTLGSRFARPVTVMVPFDGEQRRKVRICTESVPFPGQTTRIKAQVCGKFLGKRL</sequence>
<accession>A0A2G1QMF4</accession>
<evidence type="ECO:0000313" key="3">
    <source>
        <dbReference type="Proteomes" id="UP000221168"/>
    </source>
</evidence>
<dbReference type="RefSeq" id="WP_099306840.1">
    <property type="nucleotide sequence ID" value="NZ_PDVP01000007.1"/>
</dbReference>
<keyword evidence="3" id="KW-1185">Reference proteome</keyword>
<evidence type="ECO:0000256" key="1">
    <source>
        <dbReference type="SAM" id="SignalP"/>
    </source>
</evidence>
<dbReference type="AlphaFoldDB" id="A0A2G1QMF4"/>
<reference evidence="2 3" key="1">
    <citation type="submission" date="2017-10" db="EMBL/GenBank/DDBJ databases">
        <title>Sedimentibacterium mangrovi gen. nov., sp. nov., a novel member of family Phyllobacteriacea isolated from mangrove sediment.</title>
        <authorList>
            <person name="Liao H."/>
            <person name="Tian Y."/>
        </authorList>
    </citation>
    <scope>NUCLEOTIDE SEQUENCE [LARGE SCALE GENOMIC DNA]</scope>
    <source>
        <strain evidence="2 3">X9-2-2</strain>
    </source>
</reference>
<comment type="caution">
    <text evidence="2">The sequence shown here is derived from an EMBL/GenBank/DDBJ whole genome shotgun (WGS) entry which is preliminary data.</text>
</comment>
<evidence type="ECO:0000313" key="2">
    <source>
        <dbReference type="EMBL" id="PHP66654.1"/>
    </source>
</evidence>
<dbReference type="Proteomes" id="UP000221168">
    <property type="component" value="Unassembled WGS sequence"/>
</dbReference>
<feature type="chain" id="PRO_5013814024" evidence="1">
    <location>
        <begin position="24"/>
        <end position="131"/>
    </location>
</feature>
<organism evidence="2 3">
    <name type="scientific">Zhengella mangrovi</name>
    <dbReference type="NCBI Taxonomy" id="1982044"/>
    <lineage>
        <taxon>Bacteria</taxon>
        <taxon>Pseudomonadati</taxon>
        <taxon>Pseudomonadota</taxon>
        <taxon>Alphaproteobacteria</taxon>
        <taxon>Hyphomicrobiales</taxon>
        <taxon>Notoacmeibacteraceae</taxon>
        <taxon>Zhengella</taxon>
    </lineage>
</organism>
<keyword evidence="1" id="KW-0732">Signal</keyword>
<gene>
    <name evidence="2" type="ORF">CSC94_13305</name>
</gene>